<dbReference type="Gene3D" id="3.10.450.50">
    <property type="match status" value="2"/>
</dbReference>
<organism evidence="3 4">
    <name type="scientific">Reichenbachiella agariperforans</name>
    <dbReference type="NCBI Taxonomy" id="156994"/>
    <lineage>
        <taxon>Bacteria</taxon>
        <taxon>Pseudomonadati</taxon>
        <taxon>Bacteroidota</taxon>
        <taxon>Cytophagia</taxon>
        <taxon>Cytophagales</taxon>
        <taxon>Reichenbachiellaceae</taxon>
        <taxon>Reichenbachiella</taxon>
    </lineage>
</organism>
<keyword evidence="1" id="KW-0732">Signal</keyword>
<evidence type="ECO:0000313" key="4">
    <source>
        <dbReference type="Proteomes" id="UP000184474"/>
    </source>
</evidence>
<dbReference type="RefSeq" id="WP_073119854.1">
    <property type="nucleotide sequence ID" value="NZ_FRAA01000001.1"/>
</dbReference>
<proteinExistence type="predicted"/>
<dbReference type="InterPro" id="IPR032710">
    <property type="entry name" value="NTF2-like_dom_sf"/>
</dbReference>
<feature type="chain" id="PRO_5012070612" evidence="1">
    <location>
        <begin position="28"/>
        <end position="313"/>
    </location>
</feature>
<name>A0A1M6LJ52_REIAG</name>
<dbReference type="Proteomes" id="UP000184474">
    <property type="component" value="Unassembled WGS sequence"/>
</dbReference>
<protein>
    <submittedName>
        <fullName evidence="3">Ketosteroid isomerase homolog</fullName>
    </submittedName>
</protein>
<sequence length="313" mass="36127">MPVPSLSKAFLLLICFNAFFFSSVAQVADAAVDAQTASFLEGFRAGFSKAFRNEDIDALLKASSEEVRLMPEFQRTVLGKKNSSDYYQAFFDKFDIQSYQREVIEVLSIDNVLIELGYFNLKMTDPQLRQFELAGKYQDVWQRASNGEMKLISQAWNYNHAVDFADQLRFEDVPAVIMAYQPHLPVNSDITLELAALNLLMVETIPQKDAKLWAQFFTEDGMFIYSNNPIYEGKEELDTYLDQHVNELPVFEKLQNRTDKIIELNGYVLEYGSHIAVWRMNEYSGVNTGKTLKIWRRQNNGALKIFRQMAMYD</sequence>
<evidence type="ECO:0000313" key="3">
    <source>
        <dbReference type="EMBL" id="SHJ71207.1"/>
    </source>
</evidence>
<dbReference type="InterPro" id="IPR027843">
    <property type="entry name" value="DUF4440"/>
</dbReference>
<dbReference type="Pfam" id="PF14534">
    <property type="entry name" value="DUF4440"/>
    <property type="match status" value="1"/>
</dbReference>
<feature type="signal peptide" evidence="1">
    <location>
        <begin position="1"/>
        <end position="27"/>
    </location>
</feature>
<accession>A0A1M6LJ52</accession>
<gene>
    <name evidence="3" type="ORF">SAMN04488028_101981</name>
</gene>
<dbReference type="GO" id="GO:0016853">
    <property type="term" value="F:isomerase activity"/>
    <property type="evidence" value="ECO:0007669"/>
    <property type="project" value="UniProtKB-KW"/>
</dbReference>
<evidence type="ECO:0000256" key="1">
    <source>
        <dbReference type="SAM" id="SignalP"/>
    </source>
</evidence>
<keyword evidence="4" id="KW-1185">Reference proteome</keyword>
<dbReference type="SUPFAM" id="SSF54427">
    <property type="entry name" value="NTF2-like"/>
    <property type="match status" value="2"/>
</dbReference>
<dbReference type="AlphaFoldDB" id="A0A1M6LJ52"/>
<evidence type="ECO:0000259" key="2">
    <source>
        <dbReference type="Pfam" id="PF14534"/>
    </source>
</evidence>
<dbReference type="EMBL" id="FRAA01000001">
    <property type="protein sequence ID" value="SHJ71207.1"/>
    <property type="molecule type" value="Genomic_DNA"/>
</dbReference>
<feature type="domain" description="DUF4440" evidence="2">
    <location>
        <begin position="202"/>
        <end position="300"/>
    </location>
</feature>
<reference evidence="4" key="1">
    <citation type="submission" date="2016-11" db="EMBL/GenBank/DDBJ databases">
        <authorList>
            <person name="Varghese N."/>
            <person name="Submissions S."/>
        </authorList>
    </citation>
    <scope>NUCLEOTIDE SEQUENCE [LARGE SCALE GENOMIC DNA]</scope>
    <source>
        <strain evidence="4">DSM 26134</strain>
    </source>
</reference>
<keyword evidence="3" id="KW-0413">Isomerase</keyword>